<dbReference type="RefSeq" id="WP_306837085.1">
    <property type="nucleotide sequence ID" value="NZ_JAUSRF010000012.1"/>
</dbReference>
<evidence type="ECO:0000313" key="9">
    <source>
        <dbReference type="Proteomes" id="UP001241472"/>
    </source>
</evidence>
<evidence type="ECO:0000313" key="8">
    <source>
        <dbReference type="EMBL" id="MDP9838830.1"/>
    </source>
</evidence>
<dbReference type="Proteomes" id="UP001241472">
    <property type="component" value="Unassembled WGS sequence"/>
</dbReference>
<evidence type="ECO:0000259" key="7">
    <source>
        <dbReference type="Pfam" id="PF01370"/>
    </source>
</evidence>
<protein>
    <recommendedName>
        <fullName evidence="3">UDP-glucose 4-epimerase</fullName>
    </recommendedName>
    <alternativeName>
        <fullName evidence="5">Galactowaldenase</fullName>
    </alternativeName>
    <alternativeName>
        <fullName evidence="4">UDP-galactose 4-epimerase</fullName>
    </alternativeName>
</protein>
<evidence type="ECO:0000256" key="1">
    <source>
        <dbReference type="ARBA" id="ARBA00004947"/>
    </source>
</evidence>
<name>A0ABT9PWK2_9HYPH</name>
<gene>
    <name evidence="8" type="ORF">J2T09_003602</name>
</gene>
<dbReference type="PANTHER" id="PTHR43725:SF54">
    <property type="entry name" value="UDP-N-ACETYL-D-QUINOVOSAMINE 4-EPIMERASE"/>
    <property type="match status" value="1"/>
</dbReference>
<feature type="region of interest" description="Disordered" evidence="6">
    <location>
        <begin position="32"/>
        <end position="53"/>
    </location>
</feature>
<evidence type="ECO:0000256" key="3">
    <source>
        <dbReference type="ARBA" id="ARBA00018569"/>
    </source>
</evidence>
<dbReference type="CDD" id="cd08946">
    <property type="entry name" value="SDR_e"/>
    <property type="match status" value="1"/>
</dbReference>
<comment type="caution">
    <text evidence="8">The sequence shown here is derived from an EMBL/GenBank/DDBJ whole genome shotgun (WGS) entry which is preliminary data.</text>
</comment>
<comment type="pathway">
    <text evidence="1">Carbohydrate metabolism; galactose metabolism.</text>
</comment>
<feature type="domain" description="NAD-dependent epimerase/dehydratase" evidence="7">
    <location>
        <begin position="3"/>
        <end position="241"/>
    </location>
</feature>
<evidence type="ECO:0000256" key="5">
    <source>
        <dbReference type="ARBA" id="ARBA00033067"/>
    </source>
</evidence>
<evidence type="ECO:0000256" key="2">
    <source>
        <dbReference type="ARBA" id="ARBA00007637"/>
    </source>
</evidence>
<accession>A0ABT9PWK2</accession>
<evidence type="ECO:0000256" key="4">
    <source>
        <dbReference type="ARBA" id="ARBA00031367"/>
    </source>
</evidence>
<dbReference type="Pfam" id="PF01370">
    <property type="entry name" value="Epimerase"/>
    <property type="match status" value="1"/>
</dbReference>
<reference evidence="8 9" key="1">
    <citation type="submission" date="2023-07" db="EMBL/GenBank/DDBJ databases">
        <title>Sorghum-associated microbial communities from plants grown in Nebraska, USA.</title>
        <authorList>
            <person name="Schachtman D."/>
        </authorList>
    </citation>
    <scope>NUCLEOTIDE SEQUENCE [LARGE SCALE GENOMIC DNA]</scope>
    <source>
        <strain evidence="8 9">DS1307</strain>
    </source>
</reference>
<sequence>MKVLISGGTGLVGRYVVDGLIGAGHEVTLGGRSLPISPQGGRSLGANSAGADQSSRSFIPLTLDPTLDQREQFADIDTFIHLAFDHLPGRYRGGEGNDPARFRRLNHEGSVKLFEEAKAAGVKRCIFLSSRAVYDGLPPGTVLTEDMPLSPDSLYGRIKRESEQALGNLSSSTFITTSLRATGVYGHHRPNKWDAMFEDFRNGKPVASRAGSEVHGDDLAAAMLLLMEQDADTVNGKAFNLSDIVTDTHEILSLYAQETGLSHPLPAPADQTSVNVMDKTRLKTLGWQPGGRARLKQTMRALAQTSGFFHR</sequence>
<dbReference type="Gene3D" id="3.40.50.720">
    <property type="entry name" value="NAD(P)-binding Rossmann-like Domain"/>
    <property type="match status" value="1"/>
</dbReference>
<dbReference type="PANTHER" id="PTHR43725">
    <property type="entry name" value="UDP-GLUCOSE 4-EPIMERASE"/>
    <property type="match status" value="1"/>
</dbReference>
<dbReference type="SUPFAM" id="SSF51735">
    <property type="entry name" value="NAD(P)-binding Rossmann-fold domains"/>
    <property type="match status" value="1"/>
</dbReference>
<dbReference type="InterPro" id="IPR001509">
    <property type="entry name" value="Epimerase_deHydtase"/>
</dbReference>
<dbReference type="EMBL" id="JAUSRF010000012">
    <property type="protein sequence ID" value="MDP9838830.1"/>
    <property type="molecule type" value="Genomic_DNA"/>
</dbReference>
<proteinExistence type="inferred from homology"/>
<evidence type="ECO:0000256" key="6">
    <source>
        <dbReference type="SAM" id="MobiDB-lite"/>
    </source>
</evidence>
<comment type="similarity">
    <text evidence="2">Belongs to the NAD(P)-dependent epimerase/dehydratase family.</text>
</comment>
<dbReference type="InterPro" id="IPR036291">
    <property type="entry name" value="NAD(P)-bd_dom_sf"/>
</dbReference>
<organism evidence="8 9">
    <name type="scientific">Neorhizobium huautlense</name>
    <dbReference type="NCBI Taxonomy" id="67774"/>
    <lineage>
        <taxon>Bacteria</taxon>
        <taxon>Pseudomonadati</taxon>
        <taxon>Pseudomonadota</taxon>
        <taxon>Alphaproteobacteria</taxon>
        <taxon>Hyphomicrobiales</taxon>
        <taxon>Rhizobiaceae</taxon>
        <taxon>Rhizobium/Agrobacterium group</taxon>
        <taxon>Neorhizobium</taxon>
    </lineage>
</organism>
<keyword evidence="9" id="KW-1185">Reference proteome</keyword>